<evidence type="ECO:0000256" key="1">
    <source>
        <dbReference type="SAM" id="MobiDB-lite"/>
    </source>
</evidence>
<name>A6ILY0_RAT</name>
<sequence length="122" mass="13596">MYLRPLKTREPSRPSLLLSASPVGLRSLNLWPNQLHRNFFPNFPTSGFQHLKVMMGTKCLRPGPSPVDESEELWVQLSWCFGGAWLIVTQFCSISKHRDHGPQQTGCRECKGGSEGNLGATG</sequence>
<dbReference type="Proteomes" id="UP000234681">
    <property type="component" value="Chromosome 4"/>
</dbReference>
<feature type="region of interest" description="Disordered" evidence="1">
    <location>
        <begin position="98"/>
        <end position="122"/>
    </location>
</feature>
<feature type="compositionally biased region" description="Gly residues" evidence="1">
    <location>
        <begin position="113"/>
        <end position="122"/>
    </location>
</feature>
<evidence type="ECO:0000313" key="3">
    <source>
        <dbReference type="Proteomes" id="UP000234681"/>
    </source>
</evidence>
<dbReference type="EMBL" id="CH473964">
    <property type="protein sequence ID" value="EDM01809.1"/>
    <property type="molecule type" value="Genomic_DNA"/>
</dbReference>
<reference evidence="2 3" key="1">
    <citation type="submission" date="2005-09" db="EMBL/GenBank/DDBJ databases">
        <authorList>
            <person name="Mural R.J."/>
            <person name="Li P.W."/>
            <person name="Adams M.D."/>
            <person name="Amanatides P.G."/>
            <person name="Baden-Tillson H."/>
            <person name="Barnstead M."/>
            <person name="Chin S.H."/>
            <person name="Dew I."/>
            <person name="Evans C.A."/>
            <person name="Ferriera S."/>
            <person name="Flanigan M."/>
            <person name="Fosler C."/>
            <person name="Glodek A."/>
            <person name="Gu Z."/>
            <person name="Holt R.A."/>
            <person name="Jennings D."/>
            <person name="Kraft C.L."/>
            <person name="Lu F."/>
            <person name="Nguyen T."/>
            <person name="Nusskern D.R."/>
            <person name="Pfannkoch C.M."/>
            <person name="Sitter C."/>
            <person name="Sutton G.G."/>
            <person name="Venter J.C."/>
            <person name="Wang Z."/>
            <person name="Woodage T."/>
            <person name="Zheng X.H."/>
            <person name="Zhong F."/>
        </authorList>
    </citation>
    <scope>NUCLEOTIDE SEQUENCE [LARGE SCALE GENOMIC DNA]</scope>
    <source>
        <strain>BN</strain>
        <strain evidence="3">Sprague-Dawley</strain>
    </source>
</reference>
<dbReference type="AlphaFoldDB" id="A6ILY0"/>
<protein>
    <submittedName>
        <fullName evidence="2">RCG29990</fullName>
    </submittedName>
</protein>
<organism evidence="2 3">
    <name type="scientific">Rattus norvegicus</name>
    <name type="common">Rat</name>
    <dbReference type="NCBI Taxonomy" id="10116"/>
    <lineage>
        <taxon>Eukaryota</taxon>
        <taxon>Metazoa</taxon>
        <taxon>Chordata</taxon>
        <taxon>Craniata</taxon>
        <taxon>Vertebrata</taxon>
        <taxon>Euteleostomi</taxon>
        <taxon>Mammalia</taxon>
        <taxon>Eutheria</taxon>
        <taxon>Euarchontoglires</taxon>
        <taxon>Glires</taxon>
        <taxon>Rodentia</taxon>
        <taxon>Myomorpha</taxon>
        <taxon>Muroidea</taxon>
        <taxon>Muridae</taxon>
        <taxon>Murinae</taxon>
        <taxon>Rattus</taxon>
    </lineage>
</organism>
<gene>
    <name evidence="2" type="ORF">rCG_29990</name>
</gene>
<proteinExistence type="predicted"/>
<accession>A6ILY0</accession>
<evidence type="ECO:0000313" key="2">
    <source>
        <dbReference type="EMBL" id="EDM01809.1"/>
    </source>
</evidence>